<dbReference type="RefSeq" id="WP_096717734.1">
    <property type="nucleotide sequence ID" value="NZ_MTZV01000002.1"/>
</dbReference>
<organism evidence="2 3">
    <name type="scientific">Paraburkholderia acidicola</name>
    <dbReference type="NCBI Taxonomy" id="1912599"/>
    <lineage>
        <taxon>Bacteria</taxon>
        <taxon>Pseudomonadati</taxon>
        <taxon>Pseudomonadota</taxon>
        <taxon>Betaproteobacteria</taxon>
        <taxon>Burkholderiales</taxon>
        <taxon>Burkholderiaceae</taxon>
        <taxon>Paraburkholderia</taxon>
    </lineage>
</organism>
<proteinExistence type="predicted"/>
<accession>A0A2A4F4H3</accession>
<dbReference type="EMBL" id="MTZV01000002">
    <property type="protein sequence ID" value="PCE28025.1"/>
    <property type="molecule type" value="Genomic_DNA"/>
</dbReference>
<comment type="caution">
    <text evidence="2">The sequence shown here is derived from an EMBL/GenBank/DDBJ whole genome shotgun (WGS) entry which is preliminary data.</text>
</comment>
<evidence type="ECO:0000313" key="3">
    <source>
        <dbReference type="Proteomes" id="UP000218022"/>
    </source>
</evidence>
<reference evidence="2 3" key="1">
    <citation type="submission" date="2017-01" db="EMBL/GenBank/DDBJ databases">
        <title>Whole-Genome Shotgun Sequencing of Two beta-Proteobacterial Species in Search of the Bulgecin Biosynthetic Cluster.</title>
        <authorList>
            <person name="Horsman M.E."/>
            <person name="Marous D.R."/>
            <person name="Li R."/>
            <person name="Oliver R.A."/>
            <person name="Byun B."/>
            <person name="Emrich S.J."/>
            <person name="Boggess B."/>
            <person name="Townsend C.A."/>
            <person name="Mobashery S."/>
        </authorList>
    </citation>
    <scope>NUCLEOTIDE SEQUENCE [LARGE SCALE GENOMIC DNA]</scope>
    <source>
        <strain evidence="2 3">ATCC 31363</strain>
    </source>
</reference>
<sequence length="130" mass="14499">MRKPIHRKLEVTTDHWALISGRSPTDALSFPSERLQVIFNHTSTPWQDAVAHAHRESDEIYIVLEGKMVIAVDSELFHVAANEVLCVPSGTVHQLMRVEVPHRSLVLRSPSVSDKIEEAPSESVTIARSA</sequence>
<dbReference type="InterPro" id="IPR013096">
    <property type="entry name" value="Cupin_2"/>
</dbReference>
<dbReference type="OrthoDB" id="9180677at2"/>
<dbReference type="AlphaFoldDB" id="A0A2A4F4H3"/>
<name>A0A2A4F4H3_9BURK</name>
<gene>
    <name evidence="2" type="ORF">BWP39_05840</name>
</gene>
<evidence type="ECO:0000313" key="2">
    <source>
        <dbReference type="EMBL" id="PCE28025.1"/>
    </source>
</evidence>
<dbReference type="SUPFAM" id="SSF51182">
    <property type="entry name" value="RmlC-like cupins"/>
    <property type="match status" value="1"/>
</dbReference>
<protein>
    <recommendedName>
        <fullName evidence="1">Cupin type-2 domain-containing protein</fullName>
    </recommendedName>
</protein>
<dbReference type="Gene3D" id="2.60.120.10">
    <property type="entry name" value="Jelly Rolls"/>
    <property type="match status" value="1"/>
</dbReference>
<feature type="domain" description="Cupin type-2" evidence="1">
    <location>
        <begin position="48"/>
        <end position="95"/>
    </location>
</feature>
<dbReference type="Pfam" id="PF07883">
    <property type="entry name" value="Cupin_2"/>
    <property type="match status" value="1"/>
</dbReference>
<dbReference type="InterPro" id="IPR011051">
    <property type="entry name" value="RmlC_Cupin_sf"/>
</dbReference>
<evidence type="ECO:0000259" key="1">
    <source>
        <dbReference type="Pfam" id="PF07883"/>
    </source>
</evidence>
<dbReference type="Proteomes" id="UP000218022">
    <property type="component" value="Unassembled WGS sequence"/>
</dbReference>
<dbReference type="InterPro" id="IPR014710">
    <property type="entry name" value="RmlC-like_jellyroll"/>
</dbReference>